<evidence type="ECO:0000259" key="15">
    <source>
        <dbReference type="Pfam" id="PF18401"/>
    </source>
</evidence>
<accession>A0AAE1HSS8</accession>
<dbReference type="Pfam" id="PF06427">
    <property type="entry name" value="UDP-g_GGTase"/>
    <property type="match status" value="1"/>
</dbReference>
<dbReference type="Pfam" id="PF18403">
    <property type="entry name" value="Thioredoxin_15"/>
    <property type="match status" value="1"/>
</dbReference>
<evidence type="ECO:0000256" key="13">
    <source>
        <dbReference type="SAM" id="SignalP"/>
    </source>
</evidence>
<evidence type="ECO:0000256" key="2">
    <source>
        <dbReference type="ARBA" id="ARBA00004319"/>
    </source>
</evidence>
<proteinExistence type="inferred from homology"/>
<dbReference type="InterPro" id="IPR040693">
    <property type="entry name" value="UGGT_TRXL_1"/>
</dbReference>
<dbReference type="Proteomes" id="UP001219518">
    <property type="component" value="Unassembled WGS sequence"/>
</dbReference>
<evidence type="ECO:0000256" key="7">
    <source>
        <dbReference type="ARBA" id="ARBA00022729"/>
    </source>
</evidence>
<protein>
    <submittedName>
        <fullName evidence="19">UDP-glucose:glycoprotein glucosyltransferase</fullName>
    </submittedName>
</protein>
<dbReference type="GO" id="GO:0036503">
    <property type="term" value="P:ERAD pathway"/>
    <property type="evidence" value="ECO:0007669"/>
    <property type="project" value="TreeGrafter"/>
</dbReference>
<comment type="pathway">
    <text evidence="3">Protein modification; protein glycosylation.</text>
</comment>
<keyword evidence="6" id="KW-0808">Transferase</keyword>
<dbReference type="SUPFAM" id="SSF53448">
    <property type="entry name" value="Nucleotide-diphospho-sugar transferases"/>
    <property type="match status" value="1"/>
</dbReference>
<dbReference type="GO" id="GO:0003980">
    <property type="term" value="F:UDP-glucose:glycoprotein glucosyltransferase activity"/>
    <property type="evidence" value="ECO:0007669"/>
    <property type="project" value="InterPro"/>
</dbReference>
<dbReference type="EMBL" id="JAHWGI010001270">
    <property type="protein sequence ID" value="KAK3926816.1"/>
    <property type="molecule type" value="Genomic_DNA"/>
</dbReference>
<dbReference type="CDD" id="cd06432">
    <property type="entry name" value="GT8_HUGT1_C_like"/>
    <property type="match status" value="1"/>
</dbReference>
<organism evidence="19 20">
    <name type="scientific">Frankliniella fusca</name>
    <dbReference type="NCBI Taxonomy" id="407009"/>
    <lineage>
        <taxon>Eukaryota</taxon>
        <taxon>Metazoa</taxon>
        <taxon>Ecdysozoa</taxon>
        <taxon>Arthropoda</taxon>
        <taxon>Hexapoda</taxon>
        <taxon>Insecta</taxon>
        <taxon>Pterygota</taxon>
        <taxon>Neoptera</taxon>
        <taxon>Paraneoptera</taxon>
        <taxon>Thysanoptera</taxon>
        <taxon>Terebrantia</taxon>
        <taxon>Thripoidea</taxon>
        <taxon>Thripidae</taxon>
        <taxon>Frankliniella</taxon>
    </lineage>
</organism>
<keyword evidence="8" id="KW-0256">Endoplasmic reticulum</keyword>
<name>A0AAE1HSS8_9NEOP</name>
<evidence type="ECO:0000259" key="14">
    <source>
        <dbReference type="Pfam" id="PF18400"/>
    </source>
</evidence>
<dbReference type="InterPro" id="IPR040694">
    <property type="entry name" value="UGGT_TRXL_2"/>
</dbReference>
<feature type="domain" description="Glucosyltransferase 24 catalytic" evidence="18">
    <location>
        <begin position="1257"/>
        <end position="1524"/>
    </location>
</feature>
<feature type="chain" id="PRO_5042138005" evidence="13">
    <location>
        <begin position="22"/>
        <end position="1559"/>
    </location>
</feature>
<comment type="catalytic activity">
    <reaction evidence="11">
        <text>N(4)-(alpha-D-Man-(1-&gt;2)-alpha-D-Man-(1-&gt;2)-alpha-D-Man-(1-&gt;3)-[alpha-D-Man-(1-&gt;2)-alpha-D-Man-(1-&gt;3)-[alpha-D-Man-(1-&gt;2)-alpha-D-Man-(1-&gt;6)]-alpha-D-Man-(1-&gt;6)]-beta-D-Man-(1-&gt;4)-beta-D-GlcNAc-(1-&gt;4)-beta-D-GlcNAc)-L-asparaginyl-[protein] (N-glucan mannose isomer 9A1,2,3B1,2,3) + UDP-alpha-D-glucose = N(4)-(alpha-D-Glc-(1-&gt;3)-alpha-D-Man-(1-&gt;2)-alpha-D-Man-(1-&gt;2)-alpha-D-Man-(1-&gt;3)-[alpha-D-Man-(1-&gt;2)-alpha-D-Man-(1-&gt;3)-[alpha-D-Man-(1-&gt;2)-alpha-D-Man-(1-&gt;6)]-alpha-D-Man-(1-&gt;6)]-beta-D-Man-(1-&gt;4)-beta-D-GlcNAc-(1-&gt;4)-beta-D-GlcNAc)-L-asparaginyl-[protein] + UDP + H(+)</text>
        <dbReference type="Rhea" id="RHEA:61304"/>
        <dbReference type="Rhea" id="RHEA-COMP:14356"/>
        <dbReference type="Rhea" id="RHEA-COMP:14357"/>
        <dbReference type="ChEBI" id="CHEBI:15378"/>
        <dbReference type="ChEBI" id="CHEBI:58223"/>
        <dbReference type="ChEBI" id="CHEBI:58885"/>
        <dbReference type="ChEBI" id="CHEBI:59080"/>
        <dbReference type="ChEBI" id="CHEBI:139493"/>
    </reaction>
</comment>
<evidence type="ECO:0000259" key="18">
    <source>
        <dbReference type="Pfam" id="PF18404"/>
    </source>
</evidence>
<evidence type="ECO:0000256" key="11">
    <source>
        <dbReference type="ARBA" id="ARBA00048456"/>
    </source>
</evidence>
<dbReference type="Pfam" id="PF18404">
    <property type="entry name" value="Glyco_transf_24"/>
    <property type="match status" value="1"/>
</dbReference>
<dbReference type="Pfam" id="PF18401">
    <property type="entry name" value="Thioredoxin_13"/>
    <property type="match status" value="1"/>
</dbReference>
<feature type="domain" description="UGGT thioredoxin-like" evidence="14">
    <location>
        <begin position="41"/>
        <end position="226"/>
    </location>
</feature>
<dbReference type="InterPro" id="IPR029044">
    <property type="entry name" value="Nucleotide-diphossugar_trans"/>
</dbReference>
<evidence type="ECO:0000259" key="16">
    <source>
        <dbReference type="Pfam" id="PF18402"/>
    </source>
</evidence>
<feature type="domain" description="UGGT thioredoxin-like" evidence="16">
    <location>
        <begin position="442"/>
        <end position="691"/>
    </location>
</feature>
<keyword evidence="5" id="KW-0328">Glycosyltransferase</keyword>
<evidence type="ECO:0000256" key="4">
    <source>
        <dbReference type="ARBA" id="ARBA00006351"/>
    </source>
</evidence>
<evidence type="ECO:0000256" key="3">
    <source>
        <dbReference type="ARBA" id="ARBA00004922"/>
    </source>
</evidence>
<evidence type="ECO:0000256" key="6">
    <source>
        <dbReference type="ARBA" id="ARBA00022679"/>
    </source>
</evidence>
<dbReference type="FunFam" id="3.90.550.10:FF:000004">
    <property type="entry name" value="UDP-glucose glycoprotein glucosyltransferase 1"/>
    <property type="match status" value="1"/>
</dbReference>
<evidence type="ECO:0000313" key="19">
    <source>
        <dbReference type="EMBL" id="KAK3926816.1"/>
    </source>
</evidence>
<feature type="signal peptide" evidence="13">
    <location>
        <begin position="1"/>
        <end position="21"/>
    </location>
</feature>
<evidence type="ECO:0000259" key="17">
    <source>
        <dbReference type="Pfam" id="PF18403"/>
    </source>
</evidence>
<dbReference type="GO" id="GO:0051082">
    <property type="term" value="F:unfolded protein binding"/>
    <property type="evidence" value="ECO:0007669"/>
    <property type="project" value="TreeGrafter"/>
</dbReference>
<gene>
    <name evidence="19" type="ORF">KUF71_015152</name>
</gene>
<keyword evidence="20" id="KW-1185">Reference proteome</keyword>
<evidence type="ECO:0000256" key="8">
    <source>
        <dbReference type="ARBA" id="ARBA00022824"/>
    </source>
</evidence>
<feature type="region of interest" description="Disordered" evidence="12">
    <location>
        <begin position="244"/>
        <end position="269"/>
    </location>
</feature>
<dbReference type="GO" id="GO:0018279">
    <property type="term" value="P:protein N-linked glycosylation via asparagine"/>
    <property type="evidence" value="ECO:0007669"/>
    <property type="project" value="TreeGrafter"/>
</dbReference>
<dbReference type="Pfam" id="PF18402">
    <property type="entry name" value="Thioredoxin_14"/>
    <property type="match status" value="1"/>
</dbReference>
<comment type="function">
    <text evidence="10">Recognizes glycoproteins with minor folding defects. Reglucosylates single N-glycans near the misfolded part of the protein, thus providing quality control for protein folding in the endoplasmic reticulum. Reglucosylated proteins are recognized by calreticulin for recycling to the endoplasmic reticulum and refolding or degradation.</text>
</comment>
<feature type="domain" description="UDP-glucose:glycoprotein glucosyltransferase thioredoxin-like" evidence="17">
    <location>
        <begin position="726"/>
        <end position="954"/>
    </location>
</feature>
<sequence length="1559" mass="176147">MTVKLWAVVTIVALMPSALFCATPGKKNKAVTTLINSKWDATPFTLEIAEYLAEENKDSLWNFIDEVSSLSPPLVDQGTDQQIYEKSLAIGSRFISSSQSKLLKLALSLHIYAPKIEMYSQMAKEHGVVDKGCPCAVLFNGKLICHSSELEGSLANALESENRVSTESFKVDHFYPGSENRSVVAVLYGEIGTPEFAQFHKVLKTQAVEGKLGYILRHYVKERPNRKLRLSGYGVELQMKSTEYKAQDDTEVKGDAEGDGSQEEKEDEEIEGFNFNVLKSLYPDKAENLDKFRQALIESSNEMAPLKAWQFQELSLQAAERIMSSPKDEALHVLTHIAQNFPLQARTLVRTVVKPELKKEMKQNQDLFSTSLNLQPQDTAIFINGMFFDLDVVDVISLLEIIRQEQRLMQGLHTIGVSDKKMNALMSLDLSSGLGGNTEYGIDIRDSAVFWVNDIENDKAYKRWPSPLRDLLRPTFPGMLRSIRRNLFNLVIIADPSKLNSFPILKLAESFIHHQSPLHIGIVLATSPDSTMTGFTDASVALLNGYNYAVENGSPSDGLSFLTDVYAAIKTENRDVKVEDVHKKLKSKYKGVDVEDVFGADSDYNTGRKLARDFVERSGFRKLPQALMNGIPLPDKMLTADEFEESVLSEIMSQTPIYQKAVYKGELRDSDNVIDFIMERPNIMPRLNERILNSENNLQIDLMRTVTSVEESISPPVFSLLGPSDQSALMLSTMRYFSPRKQSKTYYLTNWVVADLTSSCAKGRNLLQSALTQMKISGVVRVGLIVNPSDEKSNDLLNRVAIAALKVLSPDEATTFMLKLLDSKEVIQRLLAGEKKLSDLGLSGVSMSAMESAVESKPIKDTIKRHTLYVERTLGLNRGASAVVSNGRILGPLETTETFTVDDFSLLERHSFSTHIEKIKGALQPSPSASFFDEDDVEDTTELTSDVAMRVISLLVSHPQTRSRFEIPTFTTDHSVIDIPASSPKEPAIRIDVIVDPVSRGAQRIGPILTTFQTALNCHIRVFLNSVEKNSDMPLKSFYRFVLEPELQFTPDGQLTAGPIARFTNLPEAPLLTQNLQVPENWLVESVSSPYDLDNIRLEDVVGNVHSEYELEYLLLEGHCFEAMTGNPPRGLQITLGTEKMPVKVDTIVMANLGYFQLKANPGAWVLRLRQGRSADLFDIVSHDGSDTPPNSTDIKVVISSFRSHVLKLRVQKKPDKMNMDLLSEDDDANNPGIWNSITSTFGSNQKQGEEEPEEKLNIFSVASGHLYERFLRIMMLSVLKHTKTPVKFWFLKNYLSPTFKDFLPHMAQEYGFEYELVQYKWPRWLHQQTEKQRIIWGYKILFLDVLFPLDVKKFIFVDADQVVRADLKELHDFDLGGAPYGYTPFCESRKEMDGFRFWKQGYWRSHLQGRRYHISALYVVDLKRFRRIAAGDRLRGQYQALSQDPNSLSNLDQDLPNNMIHQVSIKSLPQEWLWCETWCDDASKQNAKTIDLCNNPLTKEAKLTAAMRILPEWKGYDEQIKKLQQRVQSEALDAHSEFHHSQISKKSNNGHLEKHTEL</sequence>
<keyword evidence="7 13" id="KW-0732">Signal</keyword>
<feature type="domain" description="UGGT thioredoxin-like" evidence="15">
    <location>
        <begin position="300"/>
        <end position="427"/>
    </location>
</feature>
<dbReference type="InterPro" id="IPR009448">
    <property type="entry name" value="UDP-g_GGtrans"/>
</dbReference>
<comment type="similarity">
    <text evidence="4">Belongs to the glycosyltransferase 8 family.</text>
</comment>
<comment type="caution">
    <text evidence="19">The sequence shown here is derived from an EMBL/GenBank/DDBJ whole genome shotgun (WGS) entry which is preliminary data.</text>
</comment>
<dbReference type="PANTHER" id="PTHR11226">
    <property type="entry name" value="UDP-GLUCOSE GLYCOPROTEIN:GLUCOSYLTRANSFERASE"/>
    <property type="match status" value="1"/>
</dbReference>
<evidence type="ECO:0000256" key="12">
    <source>
        <dbReference type="SAM" id="MobiDB-lite"/>
    </source>
</evidence>
<feature type="region of interest" description="Disordered" evidence="12">
    <location>
        <begin position="1535"/>
        <end position="1559"/>
    </location>
</feature>
<feature type="compositionally biased region" description="Basic and acidic residues" evidence="12">
    <location>
        <begin position="244"/>
        <end position="256"/>
    </location>
</feature>
<evidence type="ECO:0000256" key="5">
    <source>
        <dbReference type="ARBA" id="ARBA00022676"/>
    </source>
</evidence>
<dbReference type="InterPro" id="IPR040525">
    <property type="entry name" value="UGGT_TRXL_4"/>
</dbReference>
<dbReference type="InterPro" id="IPR040497">
    <property type="entry name" value="Glyco_transf_24"/>
</dbReference>
<evidence type="ECO:0000256" key="9">
    <source>
        <dbReference type="ARBA" id="ARBA00023180"/>
    </source>
</evidence>
<dbReference type="Pfam" id="PF18400">
    <property type="entry name" value="Thioredoxin_12"/>
    <property type="match status" value="1"/>
</dbReference>
<comment type="cofactor">
    <cofactor evidence="1">
        <name>Ca(2+)</name>
        <dbReference type="ChEBI" id="CHEBI:29108"/>
    </cofactor>
</comment>
<evidence type="ECO:0000256" key="10">
    <source>
        <dbReference type="ARBA" id="ARBA00045874"/>
    </source>
</evidence>
<keyword evidence="9" id="KW-0325">Glycoprotein</keyword>
<dbReference type="InterPro" id="IPR040692">
    <property type="entry name" value="UGGT_TRXL_3"/>
</dbReference>
<reference evidence="19" key="1">
    <citation type="submission" date="2021-07" db="EMBL/GenBank/DDBJ databases">
        <authorList>
            <person name="Catto M.A."/>
            <person name="Jacobson A."/>
            <person name="Kennedy G."/>
            <person name="Labadie P."/>
            <person name="Hunt B.G."/>
            <person name="Srinivasan R."/>
        </authorList>
    </citation>
    <scope>NUCLEOTIDE SEQUENCE</scope>
    <source>
        <strain evidence="19">PL_HMW_Pooled</strain>
        <tissue evidence="19">Head</tissue>
    </source>
</reference>
<comment type="subcellular location">
    <subcellularLocation>
        <location evidence="2">Endoplasmic reticulum lumen</location>
    </subcellularLocation>
</comment>
<evidence type="ECO:0000313" key="20">
    <source>
        <dbReference type="Proteomes" id="UP001219518"/>
    </source>
</evidence>
<evidence type="ECO:0000256" key="1">
    <source>
        <dbReference type="ARBA" id="ARBA00001913"/>
    </source>
</evidence>
<reference evidence="19" key="2">
    <citation type="journal article" date="2023" name="BMC Genomics">
        <title>Pest status, molecular evolution, and epigenetic factors derived from the genome assembly of Frankliniella fusca, a thysanopteran phytovirus vector.</title>
        <authorList>
            <person name="Catto M.A."/>
            <person name="Labadie P.E."/>
            <person name="Jacobson A.L."/>
            <person name="Kennedy G.G."/>
            <person name="Srinivasan R."/>
            <person name="Hunt B.G."/>
        </authorList>
    </citation>
    <scope>NUCLEOTIDE SEQUENCE</scope>
    <source>
        <strain evidence="19">PL_HMW_Pooled</strain>
    </source>
</reference>
<dbReference type="PANTHER" id="PTHR11226:SF0">
    <property type="entry name" value="UDP-GLUCOSE:GLYCOPROTEIN GLUCOSYLTRANSFERASE"/>
    <property type="match status" value="1"/>
</dbReference>
<dbReference type="Gene3D" id="3.90.550.10">
    <property type="entry name" value="Spore Coat Polysaccharide Biosynthesis Protein SpsA, Chain A"/>
    <property type="match status" value="1"/>
</dbReference>
<dbReference type="GO" id="GO:0005788">
    <property type="term" value="C:endoplasmic reticulum lumen"/>
    <property type="evidence" value="ECO:0007669"/>
    <property type="project" value="UniProtKB-SubCell"/>
</dbReference>
<feature type="compositionally biased region" description="Acidic residues" evidence="12">
    <location>
        <begin position="257"/>
        <end position="269"/>
    </location>
</feature>